<dbReference type="InterPro" id="IPR022088">
    <property type="entry name" value="Intraflagellar_transp_cmplxB"/>
</dbReference>
<gene>
    <name evidence="8" type="ORF">CROS1312_LOCUS543</name>
    <name evidence="9" type="ORF">CROS1312_LOCUS544</name>
</gene>
<name>A0A7S2T8R0_9CHLO</name>
<sequence length="325" mass="36395">MSLNDSRVVENLPHDEEVILSEEDSLLDKDETIEATEDAEVPGDTMGGNAGHFDTTDTGYDDLMSESDVRSSHDDKLGLENSESEYGKSESDFAKGMDGTTELSMEDLFQYIQRYQPQTMALDTKLKPFIPDYFPSVGDVDEFFKVPRPDGKPDELGFKFLDEPAAKQSDPAVLNLQLRANSKQAFTQPVQVGVLEDVHKQPQKIDTWIQNIRAIQKKKVAGTVNYTKSMPDIDSLMSAWPAEIEQALKDMKLPNEHIGLGLRDLVQVLCNVLDIPVYDNLVESLHVLFTLYLEFKNNPYFSINGEEQGAGMNVNTNTMSFEPDA</sequence>
<keyword evidence="5" id="KW-0206">Cytoskeleton</keyword>
<evidence type="ECO:0000256" key="2">
    <source>
        <dbReference type="ARBA" id="ARBA00007700"/>
    </source>
</evidence>
<dbReference type="Pfam" id="PF12317">
    <property type="entry name" value="IFT46_B_C"/>
    <property type="match status" value="1"/>
</dbReference>
<keyword evidence="3" id="KW-0963">Cytoplasm</keyword>
<protein>
    <recommendedName>
        <fullName evidence="10">Intraflagellar transport protein 46 homolog</fullName>
    </recommendedName>
</protein>
<dbReference type="GO" id="GO:0042073">
    <property type="term" value="P:intraciliary transport"/>
    <property type="evidence" value="ECO:0007669"/>
    <property type="project" value="InterPro"/>
</dbReference>
<evidence type="ECO:0000256" key="1">
    <source>
        <dbReference type="ARBA" id="ARBA00004120"/>
    </source>
</evidence>
<feature type="compositionally biased region" description="Basic and acidic residues" evidence="7">
    <location>
        <begin position="67"/>
        <end position="78"/>
    </location>
</feature>
<dbReference type="PANTHER" id="PTHR13376">
    <property type="entry name" value="INTRAFLAGELLAR TRANSPORT PROTEIN 46 HOMOLOG"/>
    <property type="match status" value="1"/>
</dbReference>
<evidence type="ECO:0000256" key="4">
    <source>
        <dbReference type="ARBA" id="ARBA00023069"/>
    </source>
</evidence>
<evidence type="ECO:0000256" key="3">
    <source>
        <dbReference type="ARBA" id="ARBA00022490"/>
    </source>
</evidence>
<accession>A0A7S2T8R0</accession>
<evidence type="ECO:0000313" key="9">
    <source>
        <dbReference type="EMBL" id="CAD9721278.1"/>
    </source>
</evidence>
<comment type="subcellular location">
    <subcellularLocation>
        <location evidence="1">Cytoplasm</location>
        <location evidence="1">Cytoskeleton</location>
        <location evidence="1">Cilium basal body</location>
    </subcellularLocation>
</comment>
<dbReference type="GO" id="GO:0031514">
    <property type="term" value="C:motile cilium"/>
    <property type="evidence" value="ECO:0007669"/>
    <property type="project" value="TreeGrafter"/>
</dbReference>
<evidence type="ECO:0000256" key="5">
    <source>
        <dbReference type="ARBA" id="ARBA00023212"/>
    </source>
</evidence>
<evidence type="ECO:0000256" key="6">
    <source>
        <dbReference type="ARBA" id="ARBA00023273"/>
    </source>
</evidence>
<evidence type="ECO:0000256" key="7">
    <source>
        <dbReference type="SAM" id="MobiDB-lite"/>
    </source>
</evidence>
<dbReference type="EMBL" id="HBHM01000715">
    <property type="protein sequence ID" value="CAD9721277.1"/>
    <property type="molecule type" value="Transcribed_RNA"/>
</dbReference>
<reference evidence="9" key="1">
    <citation type="submission" date="2021-01" db="EMBL/GenBank/DDBJ databases">
        <authorList>
            <person name="Corre E."/>
            <person name="Pelletier E."/>
            <person name="Niang G."/>
            <person name="Scheremetjew M."/>
            <person name="Finn R."/>
            <person name="Kale V."/>
            <person name="Holt S."/>
            <person name="Cochrane G."/>
            <person name="Meng A."/>
            <person name="Brown T."/>
            <person name="Cohen L."/>
        </authorList>
    </citation>
    <scope>NUCLEOTIDE SEQUENCE</scope>
    <source>
        <strain evidence="9">RCC2335</strain>
    </source>
</reference>
<evidence type="ECO:0008006" key="10">
    <source>
        <dbReference type="Google" id="ProtNLM"/>
    </source>
</evidence>
<dbReference type="EMBL" id="HBHM01000716">
    <property type="protein sequence ID" value="CAD9721278.1"/>
    <property type="molecule type" value="Transcribed_RNA"/>
</dbReference>
<dbReference type="AlphaFoldDB" id="A0A7S2T8R0"/>
<dbReference type="PANTHER" id="PTHR13376:SF0">
    <property type="entry name" value="INTRAFLAGELLAR TRANSPORT PROTEIN 46 HOMOLOG"/>
    <property type="match status" value="1"/>
</dbReference>
<keyword evidence="6" id="KW-0966">Cell projection</keyword>
<dbReference type="GO" id="GO:0060271">
    <property type="term" value="P:cilium assembly"/>
    <property type="evidence" value="ECO:0007669"/>
    <property type="project" value="TreeGrafter"/>
</dbReference>
<proteinExistence type="inferred from homology"/>
<dbReference type="GO" id="GO:0005815">
    <property type="term" value="C:microtubule organizing center"/>
    <property type="evidence" value="ECO:0007669"/>
    <property type="project" value="TreeGrafter"/>
</dbReference>
<organism evidence="9">
    <name type="scientific">Chloropicon roscoffensis</name>
    <dbReference type="NCBI Taxonomy" id="1461544"/>
    <lineage>
        <taxon>Eukaryota</taxon>
        <taxon>Viridiplantae</taxon>
        <taxon>Chlorophyta</taxon>
        <taxon>Chloropicophyceae</taxon>
        <taxon>Chloropicales</taxon>
        <taxon>Chloropicaceae</taxon>
        <taxon>Chloropicon</taxon>
    </lineage>
</organism>
<comment type="similarity">
    <text evidence="2">Belongs to the IFT46 family.</text>
</comment>
<feature type="region of interest" description="Disordered" evidence="7">
    <location>
        <begin position="1"/>
        <end position="93"/>
    </location>
</feature>
<dbReference type="GO" id="GO:0030992">
    <property type="term" value="C:intraciliary transport particle B"/>
    <property type="evidence" value="ECO:0007669"/>
    <property type="project" value="TreeGrafter"/>
</dbReference>
<evidence type="ECO:0000313" key="8">
    <source>
        <dbReference type="EMBL" id="CAD9721277.1"/>
    </source>
</evidence>
<keyword evidence="4" id="KW-0969">Cilium</keyword>